<evidence type="ECO:0000313" key="3">
    <source>
        <dbReference type="Proteomes" id="UP000405805"/>
    </source>
</evidence>
<reference evidence="3" key="1">
    <citation type="submission" date="2019-09" db="EMBL/GenBank/DDBJ databases">
        <title>Distinct polysaccharide growth profiles of human intestinal Prevotella copri isolates.</title>
        <authorList>
            <person name="Fehlner-Peach H."/>
            <person name="Magnabosco C."/>
            <person name="Raghavan V."/>
            <person name="Scher J.U."/>
            <person name="Tett A."/>
            <person name="Cox L.M."/>
            <person name="Gottsegen C."/>
            <person name="Watters A."/>
            <person name="Wiltshire- Gordon J.D."/>
            <person name="Segata N."/>
            <person name="Bonneau R."/>
            <person name="Littman D.R."/>
        </authorList>
    </citation>
    <scope>NUCLEOTIDE SEQUENCE [LARGE SCALE GENOMIC DNA]</scope>
    <source>
        <strain evidence="3">iA624</strain>
    </source>
</reference>
<gene>
    <name evidence="2" type="ORF">F7D57_12860</name>
</gene>
<dbReference type="RefSeq" id="WP_153097719.1">
    <property type="nucleotide sequence ID" value="NZ_VZBP01000161.1"/>
</dbReference>
<dbReference type="Pfam" id="PF13538">
    <property type="entry name" value="UvrD_C_2"/>
    <property type="match status" value="1"/>
</dbReference>
<evidence type="ECO:0000259" key="1">
    <source>
        <dbReference type="Pfam" id="PF13538"/>
    </source>
</evidence>
<dbReference type="Gene3D" id="3.40.50.300">
    <property type="entry name" value="P-loop containing nucleotide triphosphate hydrolases"/>
    <property type="match status" value="1"/>
</dbReference>
<dbReference type="Proteomes" id="UP000405805">
    <property type="component" value="Unassembled WGS sequence"/>
</dbReference>
<accession>A0AA91A6F0</accession>
<evidence type="ECO:0000313" key="2">
    <source>
        <dbReference type="EMBL" id="MQO10581.1"/>
    </source>
</evidence>
<proteinExistence type="predicted"/>
<protein>
    <recommendedName>
        <fullName evidence="1">UvrD-like helicase C-terminal domain-containing protein</fullName>
    </recommendedName>
</protein>
<dbReference type="SUPFAM" id="SSF52540">
    <property type="entry name" value="P-loop containing nucleoside triphosphate hydrolases"/>
    <property type="match status" value="1"/>
</dbReference>
<name>A0AA91A6F0_9BACT</name>
<comment type="caution">
    <text evidence="2">The sequence shown here is derived from an EMBL/GenBank/DDBJ whole genome shotgun (WGS) entry which is preliminary data.</text>
</comment>
<feature type="domain" description="UvrD-like helicase C-terminal" evidence="1">
    <location>
        <begin position="274"/>
        <end position="318"/>
    </location>
</feature>
<dbReference type="EMBL" id="VZBP01000161">
    <property type="protein sequence ID" value="MQO10581.1"/>
    <property type="molecule type" value="Genomic_DNA"/>
</dbReference>
<organism evidence="2 3">
    <name type="scientific">Segatella copri</name>
    <dbReference type="NCBI Taxonomy" id="165179"/>
    <lineage>
        <taxon>Bacteria</taxon>
        <taxon>Pseudomonadati</taxon>
        <taxon>Bacteroidota</taxon>
        <taxon>Bacteroidia</taxon>
        <taxon>Bacteroidales</taxon>
        <taxon>Prevotellaceae</taxon>
        <taxon>Segatella</taxon>
    </lineage>
</organism>
<dbReference type="AlphaFoldDB" id="A0AA91A6F0"/>
<dbReference type="InterPro" id="IPR027785">
    <property type="entry name" value="UvrD-like_helicase_C"/>
</dbReference>
<dbReference type="InterPro" id="IPR027417">
    <property type="entry name" value="P-loop_NTPase"/>
</dbReference>
<sequence>MKVSQQIEWNERLWCANAWGRYGDENSGFYRYLCQFYDLVYYRYNKFTSFDSVCRNAVNEIKQLKSKGDFKFAFDYMLVDECQDFPESFFDLCELVVKKQVYMAGDIFQSIFEEHKISDYTADYFLTKCYRTDPKTLMFAHAMGLGLFEHNKLRWLKQVDWEACGYTYADQGNFIELSREPVVRFQDIDNQYKSVEITPFEIEQVGKSVCGIIKKIQEDNEDVTVNDICVILLDDEEYIYSWADLIESWISVEFKWEANKAYISKHTIRDTLLISNRNNVKGLEYPFVICVTKGFVANVQYRNSLYTMLTRSFLKSYLLISNKKLKNIEVLSQNYDAINKTHKLILKKPSEDELAKIETSFNPHCSSLW</sequence>